<organism evidence="2 3">
    <name type="scientific">Rhizobium anhuiense</name>
    <dbReference type="NCBI Taxonomy" id="1184720"/>
    <lineage>
        <taxon>Bacteria</taxon>
        <taxon>Pseudomonadati</taxon>
        <taxon>Pseudomonadota</taxon>
        <taxon>Alphaproteobacteria</taxon>
        <taxon>Hyphomicrobiales</taxon>
        <taxon>Rhizobiaceae</taxon>
        <taxon>Rhizobium/Agrobacterium group</taxon>
        <taxon>Rhizobium</taxon>
    </lineage>
</organism>
<protein>
    <submittedName>
        <fullName evidence="2">Uncharacterized protein</fullName>
    </submittedName>
</protein>
<keyword evidence="1" id="KW-0732">Signal</keyword>
<feature type="signal peptide" evidence="1">
    <location>
        <begin position="1"/>
        <end position="22"/>
    </location>
</feature>
<dbReference type="EMBL" id="RIBW01000005">
    <property type="protein sequence ID" value="RUM01479.1"/>
    <property type="molecule type" value="Genomic_DNA"/>
</dbReference>
<gene>
    <name evidence="2" type="ORF">EEQ99_13990</name>
</gene>
<feature type="chain" id="PRO_5018775840" evidence="1">
    <location>
        <begin position="23"/>
        <end position="132"/>
    </location>
</feature>
<name>A0A3S0QCG2_9HYPH</name>
<dbReference type="AlphaFoldDB" id="A0A3S0QCG2"/>
<reference evidence="2 3" key="1">
    <citation type="journal article" date="2015" name="Int. J. Syst. Evol. Microbiol.">
        <title>Rhizobium anhuiense sp. nov., isolated from effective nodules of Vicia faba and Pisum sativum.</title>
        <authorList>
            <person name="Zhang Y.J."/>
            <person name="Zheng W.T."/>
            <person name="Everall I."/>
            <person name="Young J.P."/>
            <person name="Zhang X.X."/>
            <person name="Tian C.F."/>
            <person name="Sui X.H."/>
            <person name="Wang E.T."/>
            <person name="Chen W.X."/>
        </authorList>
    </citation>
    <scope>NUCLEOTIDE SEQUENCE [LARGE SCALE GENOMIC DNA]</scope>
    <source>
        <strain evidence="2 3">CCBAU 23252</strain>
    </source>
</reference>
<evidence type="ECO:0000256" key="1">
    <source>
        <dbReference type="SAM" id="SignalP"/>
    </source>
</evidence>
<dbReference type="RefSeq" id="WP_127430623.1">
    <property type="nucleotide sequence ID" value="NZ_BMFI01000005.1"/>
</dbReference>
<dbReference type="Proteomes" id="UP000273611">
    <property type="component" value="Unassembled WGS sequence"/>
</dbReference>
<proteinExistence type="predicted"/>
<evidence type="ECO:0000313" key="3">
    <source>
        <dbReference type="Proteomes" id="UP000273611"/>
    </source>
</evidence>
<evidence type="ECO:0000313" key="2">
    <source>
        <dbReference type="EMBL" id="RUM01479.1"/>
    </source>
</evidence>
<accession>A0A3S0QCG2</accession>
<comment type="caution">
    <text evidence="2">The sequence shown here is derived from an EMBL/GenBank/DDBJ whole genome shotgun (WGS) entry which is preliminary data.</text>
</comment>
<sequence length="132" mass="14423">MKIVAITSALLLASVAAPPCIAKEPAQEVFLSVGDQTMTTSGETPGREARTYLLRMQSDLPIVFSVDADNSACSLEIMKASQRGVFSKISRFPASFRDSGQSGDEYRFSFFQNRVSFMSGARCAFSFSLKQK</sequence>